<comment type="subcellular location">
    <subcellularLocation>
        <location evidence="1">Membrane</location>
        <topology evidence="1">Multi-pass membrane protein</topology>
    </subcellularLocation>
</comment>
<dbReference type="InterPro" id="IPR020846">
    <property type="entry name" value="MFS_dom"/>
</dbReference>
<feature type="transmembrane region" description="Helical" evidence="8">
    <location>
        <begin position="241"/>
        <end position="260"/>
    </location>
</feature>
<dbReference type="InterPro" id="IPR036259">
    <property type="entry name" value="MFS_trans_sf"/>
</dbReference>
<comment type="caution">
    <text evidence="10">The sequence shown here is derived from an EMBL/GenBank/DDBJ whole genome shotgun (WGS) entry which is preliminary data.</text>
</comment>
<evidence type="ECO:0000313" key="11">
    <source>
        <dbReference type="Proteomes" id="UP000030106"/>
    </source>
</evidence>
<feature type="compositionally biased region" description="Polar residues" evidence="7">
    <location>
        <begin position="1"/>
        <end position="13"/>
    </location>
</feature>
<reference evidence="10 11" key="1">
    <citation type="submission" date="2012-10" db="EMBL/GenBank/DDBJ databases">
        <title>Genome sequencing and analysis of entomopathogenic fungi Beauveria bassiana D1-5.</title>
        <authorList>
            <person name="Li Q."/>
            <person name="Wang L."/>
            <person name="Zhang Z."/>
            <person name="Wang Q."/>
            <person name="Ren J."/>
            <person name="Wang M."/>
            <person name="Xu W."/>
            <person name="Wang J."/>
            <person name="Lu Y."/>
            <person name="Du Q."/>
            <person name="Sun Z."/>
        </authorList>
    </citation>
    <scope>NUCLEOTIDE SEQUENCE [LARGE SCALE GENOMIC DNA]</scope>
    <source>
        <strain evidence="10 11">D1-5</strain>
    </source>
</reference>
<feature type="transmembrane region" description="Helical" evidence="8">
    <location>
        <begin position="419"/>
        <end position="436"/>
    </location>
</feature>
<dbReference type="PROSITE" id="PS50850">
    <property type="entry name" value="MFS"/>
    <property type="match status" value="1"/>
</dbReference>
<evidence type="ECO:0000256" key="6">
    <source>
        <dbReference type="ARBA" id="ARBA00023136"/>
    </source>
</evidence>
<feature type="transmembrane region" description="Helical" evidence="8">
    <location>
        <begin position="393"/>
        <end position="412"/>
    </location>
</feature>
<dbReference type="PRINTS" id="PR01036">
    <property type="entry name" value="TCRTETB"/>
</dbReference>
<evidence type="ECO:0000256" key="1">
    <source>
        <dbReference type="ARBA" id="ARBA00004141"/>
    </source>
</evidence>
<keyword evidence="4 8" id="KW-0812">Transmembrane</keyword>
<dbReference type="AlphaFoldDB" id="A0A0A2VQU0"/>
<feature type="transmembrane region" description="Helical" evidence="8">
    <location>
        <begin position="480"/>
        <end position="504"/>
    </location>
</feature>
<feature type="transmembrane region" description="Helical" evidence="8">
    <location>
        <begin position="152"/>
        <end position="172"/>
    </location>
</feature>
<feature type="transmembrane region" description="Helical" evidence="8">
    <location>
        <begin position="178"/>
        <end position="199"/>
    </location>
</feature>
<keyword evidence="3" id="KW-0813">Transport</keyword>
<feature type="transmembrane region" description="Helical" evidence="8">
    <location>
        <begin position="211"/>
        <end position="235"/>
    </location>
</feature>
<feature type="transmembrane region" description="Helical" evidence="8">
    <location>
        <begin position="312"/>
        <end position="334"/>
    </location>
</feature>
<organism evidence="10 11">
    <name type="scientific">Beauveria bassiana D1-5</name>
    <dbReference type="NCBI Taxonomy" id="1245745"/>
    <lineage>
        <taxon>Eukaryota</taxon>
        <taxon>Fungi</taxon>
        <taxon>Dikarya</taxon>
        <taxon>Ascomycota</taxon>
        <taxon>Pezizomycotina</taxon>
        <taxon>Sordariomycetes</taxon>
        <taxon>Hypocreomycetidae</taxon>
        <taxon>Hypocreales</taxon>
        <taxon>Cordycipitaceae</taxon>
        <taxon>Beauveria</taxon>
    </lineage>
</organism>
<accession>A0A0A2VQU0</accession>
<dbReference type="PANTHER" id="PTHR23501">
    <property type="entry name" value="MAJOR FACILITATOR SUPERFAMILY"/>
    <property type="match status" value="1"/>
</dbReference>
<feature type="transmembrane region" description="Helical" evidence="8">
    <location>
        <begin position="558"/>
        <end position="576"/>
    </location>
</feature>
<protein>
    <submittedName>
        <fullName evidence="10">Putative HC-toxin efflux carrier TOXA</fullName>
    </submittedName>
</protein>
<dbReference type="Pfam" id="PF07690">
    <property type="entry name" value="MFS_1"/>
    <property type="match status" value="1"/>
</dbReference>
<evidence type="ECO:0000256" key="2">
    <source>
        <dbReference type="ARBA" id="ARBA00007520"/>
    </source>
</evidence>
<evidence type="ECO:0000256" key="3">
    <source>
        <dbReference type="ARBA" id="ARBA00022448"/>
    </source>
</evidence>
<feature type="transmembrane region" description="Helical" evidence="8">
    <location>
        <begin position="82"/>
        <end position="101"/>
    </location>
</feature>
<feature type="transmembrane region" description="Helical" evidence="8">
    <location>
        <begin position="354"/>
        <end position="381"/>
    </location>
</feature>
<dbReference type="Gene3D" id="1.20.1250.20">
    <property type="entry name" value="MFS general substrate transporter like domains"/>
    <property type="match status" value="1"/>
</dbReference>
<evidence type="ECO:0000259" key="9">
    <source>
        <dbReference type="PROSITE" id="PS50850"/>
    </source>
</evidence>
<keyword evidence="5 8" id="KW-1133">Transmembrane helix</keyword>
<feature type="transmembrane region" description="Helical" evidence="8">
    <location>
        <begin position="121"/>
        <end position="140"/>
    </location>
</feature>
<feature type="domain" description="Major facilitator superfamily (MFS) profile" evidence="9">
    <location>
        <begin position="88"/>
        <end position="581"/>
    </location>
</feature>
<evidence type="ECO:0000256" key="5">
    <source>
        <dbReference type="ARBA" id="ARBA00022989"/>
    </source>
</evidence>
<dbReference type="GO" id="GO:0005886">
    <property type="term" value="C:plasma membrane"/>
    <property type="evidence" value="ECO:0007669"/>
    <property type="project" value="TreeGrafter"/>
</dbReference>
<keyword evidence="6 8" id="KW-0472">Membrane</keyword>
<gene>
    <name evidence="10" type="ORF">BBAD15_g11620</name>
</gene>
<dbReference type="STRING" id="1245745.A0A0A2VQU0"/>
<evidence type="ECO:0000256" key="8">
    <source>
        <dbReference type="SAM" id="Phobius"/>
    </source>
</evidence>
<dbReference type="SUPFAM" id="SSF103473">
    <property type="entry name" value="MFS general substrate transporter"/>
    <property type="match status" value="1"/>
</dbReference>
<sequence>MIVPFSSSAQHYQLKSHPDRAEQLPTMEMEKNFGGANVVKNKEAAMVSHSYPGKTDEGITVASATLEGQTEPPPPSPRDIHGFRWVLAVVAVVSSILLYATDNTIVATIQPSIIEDLGDQHLLPWVSVGYMIGGLVFALPSGKVYGLFDTKTLYLICGVIFCIGTTLCGAAPNMACMIVGRIIAGVGGNGMYVGVLTLLAVTTTDKECPAYLSLIGMAYGIGSIIGPLIGGGFAAHATWRWGFYINLVILGIFAPVYIFIMPTFQPRPTMTVRDKSQAYDNLGTLLSVAGLFCAVMAVNFGGTLYSWRSGQIIAHLVLAGMLLISFVLQQIFSFMTNFESRLLPCQLITQREPVLLFVLMAANNCASMVSMYYIPFIFQFIGGSGALSAGTRLLPFIVATTVFIALQGALLPHLPLYKPWYVVGAVFILLGGVFFYRVDIPTTDAYLYGFQVLLGAGVGLYLQAGFAVILAVIGMSDMAYGVTFMLFAQLLGITSGLSFSGAVFTNTALENLRRLLPDLPAEQLQRALSGAAGDFFQKLDEENRKAVLRTIMSSINKSFILCITAGAVSLVAAVFLRNQKMRT</sequence>
<comment type="similarity">
    <text evidence="2">Belongs to the major facilitator superfamily. TCR/Tet family.</text>
</comment>
<feature type="transmembrane region" description="Helical" evidence="8">
    <location>
        <begin position="448"/>
        <end position="473"/>
    </location>
</feature>
<evidence type="ECO:0000256" key="7">
    <source>
        <dbReference type="SAM" id="MobiDB-lite"/>
    </source>
</evidence>
<dbReference type="InterPro" id="IPR011701">
    <property type="entry name" value="MFS"/>
</dbReference>
<dbReference type="eggNOG" id="KOG0254">
    <property type="taxonomic scope" value="Eukaryota"/>
</dbReference>
<dbReference type="EMBL" id="ANFO01001279">
    <property type="protein sequence ID" value="KGQ03154.1"/>
    <property type="molecule type" value="Genomic_DNA"/>
</dbReference>
<evidence type="ECO:0000313" key="10">
    <source>
        <dbReference type="EMBL" id="KGQ03154.1"/>
    </source>
</evidence>
<dbReference type="PANTHER" id="PTHR23501:SF12">
    <property type="entry name" value="MAJOR FACILITATOR SUPERFAMILY (MFS) PROFILE DOMAIN-CONTAINING PROTEIN-RELATED"/>
    <property type="match status" value="1"/>
</dbReference>
<dbReference type="Proteomes" id="UP000030106">
    <property type="component" value="Unassembled WGS sequence"/>
</dbReference>
<feature type="region of interest" description="Disordered" evidence="7">
    <location>
        <begin position="1"/>
        <end position="22"/>
    </location>
</feature>
<dbReference type="GO" id="GO:0022857">
    <property type="term" value="F:transmembrane transporter activity"/>
    <property type="evidence" value="ECO:0007669"/>
    <property type="project" value="InterPro"/>
</dbReference>
<dbReference type="OrthoDB" id="10021397at2759"/>
<feature type="transmembrane region" description="Helical" evidence="8">
    <location>
        <begin position="281"/>
        <end position="300"/>
    </location>
</feature>
<name>A0A0A2VQU0_BEABA</name>
<dbReference type="HOGENOM" id="CLU_000960_22_1_1"/>
<proteinExistence type="inferred from homology"/>
<evidence type="ECO:0000256" key="4">
    <source>
        <dbReference type="ARBA" id="ARBA00022692"/>
    </source>
</evidence>